<evidence type="ECO:0000313" key="1">
    <source>
        <dbReference type="EMBL" id="KAJ8390470.1"/>
    </source>
</evidence>
<evidence type="ECO:0008006" key="3">
    <source>
        <dbReference type="Google" id="ProtNLM"/>
    </source>
</evidence>
<sequence>MKHLGPRALTWLTWFYTVVIQLNTIPNYHPIYLLLVPFQIFECFILQRIYPPTVKEVLRVDQAGFRKDRSTGVLALTYIENGFQNNMTGVVFLDLTAAYDTIWHTGLLLKLS</sequence>
<gene>
    <name evidence="1" type="ORF">AAFF_G00104050</name>
</gene>
<proteinExistence type="predicted"/>
<protein>
    <recommendedName>
        <fullName evidence="3">Reverse transcriptase domain-containing protein</fullName>
    </recommendedName>
</protein>
<accession>A0AAD7RUI7</accession>
<dbReference type="PANTHER" id="PTHR36688">
    <property type="entry name" value="ENDO/EXONUCLEASE/PHOSPHATASE DOMAIN-CONTAINING PROTEIN"/>
    <property type="match status" value="1"/>
</dbReference>
<evidence type="ECO:0000313" key="2">
    <source>
        <dbReference type="Proteomes" id="UP001221898"/>
    </source>
</evidence>
<dbReference type="Proteomes" id="UP001221898">
    <property type="component" value="Unassembled WGS sequence"/>
</dbReference>
<dbReference type="InterPro" id="IPR052560">
    <property type="entry name" value="RdDP_mobile_element"/>
</dbReference>
<keyword evidence="2" id="KW-1185">Reference proteome</keyword>
<organism evidence="1 2">
    <name type="scientific">Aldrovandia affinis</name>
    <dbReference type="NCBI Taxonomy" id="143900"/>
    <lineage>
        <taxon>Eukaryota</taxon>
        <taxon>Metazoa</taxon>
        <taxon>Chordata</taxon>
        <taxon>Craniata</taxon>
        <taxon>Vertebrata</taxon>
        <taxon>Euteleostomi</taxon>
        <taxon>Actinopterygii</taxon>
        <taxon>Neopterygii</taxon>
        <taxon>Teleostei</taxon>
        <taxon>Notacanthiformes</taxon>
        <taxon>Halosauridae</taxon>
        <taxon>Aldrovandia</taxon>
    </lineage>
</organism>
<name>A0AAD7RUI7_9TELE</name>
<dbReference type="PANTHER" id="PTHR36688:SF1">
    <property type="entry name" value="ENDONUCLEASE_EXONUCLEASE_PHOSPHATASE DOMAIN-CONTAINING PROTEIN"/>
    <property type="match status" value="1"/>
</dbReference>
<dbReference type="EMBL" id="JAINUG010000169">
    <property type="protein sequence ID" value="KAJ8390470.1"/>
    <property type="molecule type" value="Genomic_DNA"/>
</dbReference>
<comment type="caution">
    <text evidence="1">The sequence shown here is derived from an EMBL/GenBank/DDBJ whole genome shotgun (WGS) entry which is preliminary data.</text>
</comment>
<dbReference type="AlphaFoldDB" id="A0AAD7RUI7"/>
<reference evidence="1" key="1">
    <citation type="journal article" date="2023" name="Science">
        <title>Genome structures resolve the early diversification of teleost fishes.</title>
        <authorList>
            <person name="Parey E."/>
            <person name="Louis A."/>
            <person name="Montfort J."/>
            <person name="Bouchez O."/>
            <person name="Roques C."/>
            <person name="Iampietro C."/>
            <person name="Lluch J."/>
            <person name="Castinel A."/>
            <person name="Donnadieu C."/>
            <person name="Desvignes T."/>
            <person name="Floi Bucao C."/>
            <person name="Jouanno E."/>
            <person name="Wen M."/>
            <person name="Mejri S."/>
            <person name="Dirks R."/>
            <person name="Jansen H."/>
            <person name="Henkel C."/>
            <person name="Chen W.J."/>
            <person name="Zahm M."/>
            <person name="Cabau C."/>
            <person name="Klopp C."/>
            <person name="Thompson A.W."/>
            <person name="Robinson-Rechavi M."/>
            <person name="Braasch I."/>
            <person name="Lecointre G."/>
            <person name="Bobe J."/>
            <person name="Postlethwait J.H."/>
            <person name="Berthelot C."/>
            <person name="Roest Crollius H."/>
            <person name="Guiguen Y."/>
        </authorList>
    </citation>
    <scope>NUCLEOTIDE SEQUENCE</scope>
    <source>
        <strain evidence="1">NC1722</strain>
    </source>
</reference>